<keyword evidence="2" id="KW-1185">Reference proteome</keyword>
<reference evidence="1 2" key="1">
    <citation type="submission" date="2024-04" db="EMBL/GenBank/DDBJ databases">
        <title>Tritrichomonas musculus Genome.</title>
        <authorList>
            <person name="Alves-Ferreira E."/>
            <person name="Grigg M."/>
            <person name="Lorenzi H."/>
            <person name="Galac M."/>
        </authorList>
    </citation>
    <scope>NUCLEOTIDE SEQUENCE [LARGE SCALE GENOMIC DNA]</scope>
    <source>
        <strain evidence="1 2">EAF2021</strain>
    </source>
</reference>
<sequence length="799" mass="93332">MNDQLYIFLKDTPLIDENKYTAAEEILNRYISQKCSFEEFLMIFTQFVNFEKISPLKLILKMTIIPSNDDMVQKLVYESSKYIPIIIQFPNFLDCGYNSGKLFNDFISFIHDLVYQYENETNYAKDKQNVYLKNIIDFCLDIEENTLDFFLILLNHFAYRFTEALLPNCADDNDKPLTTCLCDLASIREMIESKRLCTAFCESEFFFDIMSSFFSKSVLPGSYENPLFFGHKLELHTDNQKIATLEHSLNTYYTIVKDIIVLLCNSGQTCLSRTIEFIRYFINQNLSAIEEDSSLEKGMALLNFEAVMIEIALKAEGKSDESAPYIPYMDGSMTPFSNEKDFTLSSVYNWLKCPNINEGGVKYIFEEEQDKKEYAEWNTILQQRRSQKINRQVFNFFFAAAKTISISSSKLMIKIHQHDCSNLSEIDNLILEKKKNIYHVLLCLPSKYSQIIRFMECVLDFILTTGGYDQTSGQMPSHPSIAYQHLPDYLLGSCIVIIRYYNAQLLSDDKLNRLLFRISIFLMNKRLVINPIITSRIIKNFADMPCNQIDDFDYSVNQVFPYIMDYYPRADKIFVTDDFQKQIELKVPCINLIERWLVDGQGKEFIKNNNDNPAFINLFYSFSHDMELTVQNCFNTISQIQVEQAKVQSIKDKDDSLLIKYRTKLKFFFSIIKKLFFFFNTFTKIALSTFNNEQIASQFASLTFSVFSKVIQPKELVIDNPTQIIYDPNYFIRTFSFLSYLIRNNQVFMKKLSDLLKGPNSDLCEKVHKELEQIAQLSNKDKKVYDSFTSFVEAINQMK</sequence>
<protein>
    <submittedName>
        <fullName evidence="1">Uncharacterized protein</fullName>
    </submittedName>
</protein>
<evidence type="ECO:0000313" key="1">
    <source>
        <dbReference type="EMBL" id="KAK8894449.1"/>
    </source>
</evidence>
<proteinExistence type="predicted"/>
<organism evidence="1 2">
    <name type="scientific">Tritrichomonas musculus</name>
    <dbReference type="NCBI Taxonomy" id="1915356"/>
    <lineage>
        <taxon>Eukaryota</taxon>
        <taxon>Metamonada</taxon>
        <taxon>Parabasalia</taxon>
        <taxon>Tritrichomonadida</taxon>
        <taxon>Tritrichomonadidae</taxon>
        <taxon>Tritrichomonas</taxon>
    </lineage>
</organism>
<name>A0ABR2KTL1_9EUKA</name>
<dbReference type="EMBL" id="JAPFFF010000003">
    <property type="protein sequence ID" value="KAK8894449.1"/>
    <property type="molecule type" value="Genomic_DNA"/>
</dbReference>
<accession>A0ABR2KTL1</accession>
<dbReference type="Proteomes" id="UP001470230">
    <property type="component" value="Unassembled WGS sequence"/>
</dbReference>
<gene>
    <name evidence="1" type="ORF">M9Y10_022883</name>
</gene>
<comment type="caution">
    <text evidence="1">The sequence shown here is derived from an EMBL/GenBank/DDBJ whole genome shotgun (WGS) entry which is preliminary data.</text>
</comment>
<evidence type="ECO:0000313" key="2">
    <source>
        <dbReference type="Proteomes" id="UP001470230"/>
    </source>
</evidence>